<evidence type="ECO:0000259" key="1">
    <source>
        <dbReference type="PROSITE" id="PS50943"/>
    </source>
</evidence>
<dbReference type="eggNOG" id="COG3423">
    <property type="taxonomic scope" value="Bacteria"/>
</dbReference>
<proteinExistence type="predicted"/>
<dbReference type="GO" id="GO:0003677">
    <property type="term" value="F:DNA binding"/>
    <property type="evidence" value="ECO:0007669"/>
    <property type="project" value="InterPro"/>
</dbReference>
<reference evidence="2 3" key="1">
    <citation type="submission" date="2009-10" db="EMBL/GenBank/DDBJ databases">
        <title>Complete sequence of chromosome of Ammonifex degensii KC4.</title>
        <authorList>
            <consortium name="US DOE Joint Genome Institute"/>
            <person name="Kerfeld C."/>
            <person name="Goodner B."/>
            <person name="Huber H."/>
            <person name="Stetter K."/>
            <person name="Lucas S."/>
            <person name="Copeland A."/>
            <person name="Lapidus A."/>
            <person name="Glavina del Rio T."/>
            <person name="Dalin E."/>
            <person name="Tice H."/>
            <person name="Bruce D."/>
            <person name="Goodwin L."/>
            <person name="Pitluck S."/>
            <person name="Saunders E."/>
            <person name="Brettin T."/>
            <person name="Detter J.C."/>
            <person name="Han C."/>
            <person name="Larimer F."/>
            <person name="Land M."/>
            <person name="Hauser L."/>
            <person name="Kyrpides N."/>
            <person name="Ovchinnikova G."/>
            <person name="Richardson P."/>
        </authorList>
    </citation>
    <scope>NUCLEOTIDE SEQUENCE [LARGE SCALE GENOMIC DNA]</scope>
    <source>
        <strain evidence="3">DSM 10501 / KC4</strain>
    </source>
</reference>
<dbReference type="CDD" id="cd00093">
    <property type="entry name" value="HTH_XRE"/>
    <property type="match status" value="1"/>
</dbReference>
<dbReference type="Gene3D" id="1.10.260.40">
    <property type="entry name" value="lambda repressor-like DNA-binding domains"/>
    <property type="match status" value="1"/>
</dbReference>
<accession>C9R9V1</accession>
<dbReference type="AlphaFoldDB" id="C9R9V1"/>
<sequence length="67" mass="7952">MLRFVAERKKRGWSQFELARRTGIHPSNLSKLERGVWPVYQGWRIKIAEALGWPLDRLDELFGEVQE</sequence>
<feature type="domain" description="HTH cro/C1-type" evidence="1">
    <location>
        <begin position="8"/>
        <end position="58"/>
    </location>
</feature>
<dbReference type="KEGG" id="adg:Adeg_2002"/>
<dbReference type="HOGENOM" id="CLU_202625_0_0_9"/>
<dbReference type="SUPFAM" id="SSF47413">
    <property type="entry name" value="lambda repressor-like DNA-binding domains"/>
    <property type="match status" value="1"/>
</dbReference>
<protein>
    <submittedName>
        <fullName evidence="2">Transcriptional regulator, Nlp</fullName>
    </submittedName>
</protein>
<dbReference type="InterPro" id="IPR001387">
    <property type="entry name" value="Cro/C1-type_HTH"/>
</dbReference>
<dbReference type="Pfam" id="PF13560">
    <property type="entry name" value="HTH_31"/>
    <property type="match status" value="1"/>
</dbReference>
<name>C9R9V1_AMMDK</name>
<dbReference type="RefSeq" id="WP_015739956.1">
    <property type="nucleotide sequence ID" value="NC_013385.1"/>
</dbReference>
<dbReference type="SMART" id="SM00530">
    <property type="entry name" value="HTH_XRE"/>
    <property type="match status" value="1"/>
</dbReference>
<gene>
    <name evidence="2" type="ordered locus">Adeg_2002</name>
</gene>
<dbReference type="STRING" id="429009.Adeg_2002"/>
<dbReference type="OrthoDB" id="48775at2"/>
<organism evidence="2 3">
    <name type="scientific">Ammonifex degensii (strain DSM 10501 / KC4)</name>
    <dbReference type="NCBI Taxonomy" id="429009"/>
    <lineage>
        <taxon>Bacteria</taxon>
        <taxon>Bacillati</taxon>
        <taxon>Bacillota</taxon>
        <taxon>Clostridia</taxon>
        <taxon>Thermoanaerobacterales</taxon>
        <taxon>Thermoanaerobacteraceae</taxon>
        <taxon>Ammonifex</taxon>
    </lineage>
</organism>
<dbReference type="InterPro" id="IPR010982">
    <property type="entry name" value="Lambda_DNA-bd_dom_sf"/>
</dbReference>
<evidence type="ECO:0000313" key="2">
    <source>
        <dbReference type="EMBL" id="ACX53080.1"/>
    </source>
</evidence>
<dbReference type="PROSITE" id="PS50943">
    <property type="entry name" value="HTH_CROC1"/>
    <property type="match status" value="1"/>
</dbReference>
<keyword evidence="3" id="KW-1185">Reference proteome</keyword>
<dbReference type="Proteomes" id="UP000002620">
    <property type="component" value="Chromosome"/>
</dbReference>
<dbReference type="EMBL" id="CP001785">
    <property type="protein sequence ID" value="ACX53080.1"/>
    <property type="molecule type" value="Genomic_DNA"/>
</dbReference>
<evidence type="ECO:0000313" key="3">
    <source>
        <dbReference type="Proteomes" id="UP000002620"/>
    </source>
</evidence>